<dbReference type="InterPro" id="IPR017850">
    <property type="entry name" value="Alkaline_phosphatase_core_sf"/>
</dbReference>
<feature type="signal peptide" evidence="5">
    <location>
        <begin position="1"/>
        <end position="23"/>
    </location>
</feature>
<gene>
    <name evidence="7" type="ORF">FGG15_09255</name>
</gene>
<dbReference type="PANTHER" id="PTHR42693">
    <property type="entry name" value="ARYLSULFATASE FAMILY MEMBER"/>
    <property type="match status" value="1"/>
</dbReference>
<organism evidence="7 8">
    <name type="scientific">Flagellimonas algicola</name>
    <dbReference type="NCBI Taxonomy" id="2583815"/>
    <lineage>
        <taxon>Bacteria</taxon>
        <taxon>Pseudomonadati</taxon>
        <taxon>Bacteroidota</taxon>
        <taxon>Flavobacteriia</taxon>
        <taxon>Flavobacteriales</taxon>
        <taxon>Flavobacteriaceae</taxon>
        <taxon>Flagellimonas</taxon>
    </lineage>
</organism>
<dbReference type="EMBL" id="VCNI01000002">
    <property type="protein sequence ID" value="TMU54400.1"/>
    <property type="molecule type" value="Genomic_DNA"/>
</dbReference>
<dbReference type="Gene3D" id="3.40.720.10">
    <property type="entry name" value="Alkaline Phosphatase, subunit A"/>
    <property type="match status" value="1"/>
</dbReference>
<dbReference type="PANTHER" id="PTHR42693:SF53">
    <property type="entry name" value="ENDO-4-O-SULFATASE"/>
    <property type="match status" value="1"/>
</dbReference>
<dbReference type="Gene3D" id="3.30.1120.10">
    <property type="match status" value="1"/>
</dbReference>
<feature type="chain" id="PRO_5045896152" evidence="5">
    <location>
        <begin position="24"/>
        <end position="511"/>
    </location>
</feature>
<evidence type="ECO:0000256" key="3">
    <source>
        <dbReference type="ARBA" id="ARBA00022801"/>
    </source>
</evidence>
<sequence length="511" mass="57802">MSRIPQIALLVLATLCLISKLNAQEPAKKPNIIYFLADDLGYGEVGVYGQEKIKTPHIDALAKEGMLFTQHYSGAPVCAPARYILMTGKHAGHAYIRGNDEWRERGEVWDYKKAFTNTKLEGQRPIPENTITLAKKLKEANYVTGVFGKWGLGAPETEGVPTKQGFDSFYGYNCQRQAHNLYPSHLWENETKVYLKNELIAPHAKLDASVDPKDESSYDMYYQTDYAPELIHKKALSFIEQNQDSNFFLYYASPLPHLPLQIPKKYAAPYREQIGTEDPYVGDKGYFPNPYPRASYAAMITLLDQQLGELVAKLKELGLYENTLIMFCSDNGPTYTGGADFEYFESSKPFTNGAGRTKGHVYEGGIRVPFVASWPGQIKAGSVSDHISVFYDVLPTLCDIVDVALPQIVDGVSFKPTLLGSEQKEHDFLYWEFPSYKGQQAVRMGKWKGVRKNIFEGNLKIELYDLENDLKEANDLADQYPEVVEKITRIMEQEHEPAINDRFKFAELGDK</sequence>
<reference evidence="7 8" key="1">
    <citation type="submission" date="2019-05" db="EMBL/GenBank/DDBJ databases">
        <title>Flagellimonas sp. AsT0115, sp. nov., isolated from a marine red algae, Asparagopsis taxiformis.</title>
        <authorList>
            <person name="Kim J."/>
            <person name="Jeong S.E."/>
            <person name="Jeon C.O."/>
        </authorList>
    </citation>
    <scope>NUCLEOTIDE SEQUENCE [LARGE SCALE GENOMIC DNA]</scope>
    <source>
        <strain evidence="7 8">AsT0115</strain>
    </source>
</reference>
<name>A0ABY2WHU8_9FLAO</name>
<dbReference type="Proteomes" id="UP000751614">
    <property type="component" value="Unassembled WGS sequence"/>
</dbReference>
<comment type="similarity">
    <text evidence="1">Belongs to the sulfatase family.</text>
</comment>
<dbReference type="CDD" id="cd16145">
    <property type="entry name" value="ARS_like"/>
    <property type="match status" value="1"/>
</dbReference>
<keyword evidence="2" id="KW-0479">Metal-binding</keyword>
<keyword evidence="8" id="KW-1185">Reference proteome</keyword>
<evidence type="ECO:0000256" key="4">
    <source>
        <dbReference type="ARBA" id="ARBA00022837"/>
    </source>
</evidence>
<dbReference type="SUPFAM" id="SSF53649">
    <property type="entry name" value="Alkaline phosphatase-like"/>
    <property type="match status" value="1"/>
</dbReference>
<dbReference type="InterPro" id="IPR000917">
    <property type="entry name" value="Sulfatase_N"/>
</dbReference>
<keyword evidence="4" id="KW-0106">Calcium</keyword>
<evidence type="ECO:0000259" key="6">
    <source>
        <dbReference type="Pfam" id="PF00884"/>
    </source>
</evidence>
<dbReference type="Pfam" id="PF00884">
    <property type="entry name" value="Sulfatase"/>
    <property type="match status" value="1"/>
</dbReference>
<dbReference type="PROSITE" id="PS00523">
    <property type="entry name" value="SULFATASE_1"/>
    <property type="match status" value="1"/>
</dbReference>
<keyword evidence="3" id="KW-0378">Hydrolase</keyword>
<dbReference type="InterPro" id="IPR024607">
    <property type="entry name" value="Sulfatase_CS"/>
</dbReference>
<comment type="caution">
    <text evidence="7">The sequence shown here is derived from an EMBL/GenBank/DDBJ whole genome shotgun (WGS) entry which is preliminary data.</text>
</comment>
<proteinExistence type="inferred from homology"/>
<evidence type="ECO:0000313" key="7">
    <source>
        <dbReference type="EMBL" id="TMU54400.1"/>
    </source>
</evidence>
<keyword evidence="5" id="KW-0732">Signal</keyword>
<dbReference type="RefSeq" id="WP_138835562.1">
    <property type="nucleotide sequence ID" value="NZ_VCNI01000002.1"/>
</dbReference>
<evidence type="ECO:0000313" key="8">
    <source>
        <dbReference type="Proteomes" id="UP000751614"/>
    </source>
</evidence>
<evidence type="ECO:0000256" key="5">
    <source>
        <dbReference type="SAM" id="SignalP"/>
    </source>
</evidence>
<protein>
    <submittedName>
        <fullName evidence="7">Arylsulfatase</fullName>
    </submittedName>
</protein>
<evidence type="ECO:0000256" key="1">
    <source>
        <dbReference type="ARBA" id="ARBA00008779"/>
    </source>
</evidence>
<dbReference type="InterPro" id="IPR050738">
    <property type="entry name" value="Sulfatase"/>
</dbReference>
<evidence type="ECO:0000256" key="2">
    <source>
        <dbReference type="ARBA" id="ARBA00022723"/>
    </source>
</evidence>
<feature type="domain" description="Sulfatase N-terminal" evidence="6">
    <location>
        <begin position="30"/>
        <end position="402"/>
    </location>
</feature>
<accession>A0ABY2WHU8</accession>